<keyword evidence="2" id="KW-0540">Nuclease</keyword>
<dbReference type="Proteomes" id="UP000348942">
    <property type="component" value="Chromosome 2"/>
</dbReference>
<reference evidence="2 3" key="1">
    <citation type="submission" date="2019-10" db="EMBL/GenBank/DDBJ databases">
        <title>Vibrio sp. nov., isolated from Coralline algae surface.</title>
        <authorList>
            <person name="Geng Y."/>
            <person name="Zhang X."/>
        </authorList>
    </citation>
    <scope>NUCLEOTIDE SEQUENCE [LARGE SCALE GENOMIC DNA]</scope>
    <source>
        <strain evidence="2 3">SM1977</strain>
    </source>
</reference>
<dbReference type="RefSeq" id="WP_153448510.1">
    <property type="nucleotide sequence ID" value="NZ_CP045700.1"/>
</dbReference>
<keyword evidence="2" id="KW-0255">Endonuclease</keyword>
<organism evidence="2 3">
    <name type="scientific">Vibrio algicola</name>
    <dbReference type="NCBI Taxonomy" id="2662262"/>
    <lineage>
        <taxon>Bacteria</taxon>
        <taxon>Pseudomonadati</taxon>
        <taxon>Pseudomonadota</taxon>
        <taxon>Gammaproteobacteria</taxon>
        <taxon>Vibrionales</taxon>
        <taxon>Vibrionaceae</taxon>
        <taxon>Vibrio</taxon>
    </lineage>
</organism>
<dbReference type="GO" id="GO:0004519">
    <property type="term" value="F:endonuclease activity"/>
    <property type="evidence" value="ECO:0007669"/>
    <property type="project" value="UniProtKB-KW"/>
</dbReference>
<keyword evidence="3" id="KW-1185">Reference proteome</keyword>
<name>A0A5Q0TJB4_9VIBR</name>
<gene>
    <name evidence="2" type="ORF">GFB47_13165</name>
</gene>
<dbReference type="AlphaFoldDB" id="A0A5Q0TJB4"/>
<protein>
    <submittedName>
        <fullName evidence="2">Restriction endonuclease subunit S</fullName>
    </submittedName>
</protein>
<proteinExistence type="predicted"/>
<evidence type="ECO:0000256" key="1">
    <source>
        <dbReference type="SAM" id="MobiDB-lite"/>
    </source>
</evidence>
<sequence length="67" mass="7398">MSNDIEKELADMAAELEESPETPLPSLEEQKAIVAKLKQLEAEGNLTPEALAEHFEQFAEKKGPPVH</sequence>
<evidence type="ECO:0000313" key="3">
    <source>
        <dbReference type="Proteomes" id="UP000348942"/>
    </source>
</evidence>
<evidence type="ECO:0000313" key="2">
    <source>
        <dbReference type="EMBL" id="QGA66376.1"/>
    </source>
</evidence>
<dbReference type="EMBL" id="CP045700">
    <property type="protein sequence ID" value="QGA66376.1"/>
    <property type="molecule type" value="Genomic_DNA"/>
</dbReference>
<feature type="compositionally biased region" description="Basic and acidic residues" evidence="1">
    <location>
        <begin position="1"/>
        <end position="10"/>
    </location>
</feature>
<accession>A0A5Q0TJB4</accession>
<keyword evidence="2" id="KW-0378">Hydrolase</keyword>
<dbReference type="SUPFAM" id="SSF116734">
    <property type="entry name" value="DNA methylase specificity domain"/>
    <property type="match status" value="1"/>
</dbReference>
<feature type="region of interest" description="Disordered" evidence="1">
    <location>
        <begin position="1"/>
        <end position="25"/>
    </location>
</feature>